<evidence type="ECO:0000313" key="2">
    <source>
        <dbReference type="Proteomes" id="UP000183567"/>
    </source>
</evidence>
<organism evidence="1 2">
    <name type="scientific">Rhizopogon vesiculosus</name>
    <dbReference type="NCBI Taxonomy" id="180088"/>
    <lineage>
        <taxon>Eukaryota</taxon>
        <taxon>Fungi</taxon>
        <taxon>Dikarya</taxon>
        <taxon>Basidiomycota</taxon>
        <taxon>Agaricomycotina</taxon>
        <taxon>Agaricomycetes</taxon>
        <taxon>Agaricomycetidae</taxon>
        <taxon>Boletales</taxon>
        <taxon>Suillineae</taxon>
        <taxon>Rhizopogonaceae</taxon>
        <taxon>Rhizopogon</taxon>
    </lineage>
</organism>
<protein>
    <submittedName>
        <fullName evidence="1">Uncharacterized protein</fullName>
    </submittedName>
</protein>
<dbReference type="OrthoDB" id="2682222at2759"/>
<accession>A0A1J8QI37</accession>
<sequence length="52" mass="6068">MRQAKLSELIHNPVRSLDFYECTVEVHFHEIIDLYSGIHIMRPTQQQGLTTA</sequence>
<gene>
    <name evidence="1" type="ORF">AZE42_11331</name>
</gene>
<keyword evidence="2" id="KW-1185">Reference proteome</keyword>
<proteinExistence type="predicted"/>
<evidence type="ECO:0000313" key="1">
    <source>
        <dbReference type="EMBL" id="OJA20311.1"/>
    </source>
</evidence>
<dbReference type="AlphaFoldDB" id="A0A1J8QI37"/>
<reference evidence="1 2" key="1">
    <citation type="submission" date="2016-03" db="EMBL/GenBank/DDBJ databases">
        <title>Comparative genomics of the ectomycorrhizal sister species Rhizopogon vinicolor and Rhizopogon vesiculosus (Basidiomycota: Boletales) reveals a divergence of the mating type B locus.</title>
        <authorList>
            <person name="Mujic A.B."/>
            <person name="Kuo A."/>
            <person name="Tritt A."/>
            <person name="Lipzen A."/>
            <person name="Chen C."/>
            <person name="Johnson J."/>
            <person name="Sharma A."/>
            <person name="Barry K."/>
            <person name="Grigoriev I.V."/>
            <person name="Spatafora J.W."/>
        </authorList>
    </citation>
    <scope>NUCLEOTIDE SEQUENCE [LARGE SCALE GENOMIC DNA]</scope>
    <source>
        <strain evidence="1 2">AM-OR11-056</strain>
    </source>
</reference>
<comment type="caution">
    <text evidence="1">The sequence shown here is derived from an EMBL/GenBank/DDBJ whole genome shotgun (WGS) entry which is preliminary data.</text>
</comment>
<name>A0A1J8QI37_9AGAM</name>
<dbReference type="Proteomes" id="UP000183567">
    <property type="component" value="Unassembled WGS sequence"/>
</dbReference>
<dbReference type="EMBL" id="LVVM01000629">
    <property type="protein sequence ID" value="OJA20311.1"/>
    <property type="molecule type" value="Genomic_DNA"/>
</dbReference>